<dbReference type="EMBL" id="LXQA011464728">
    <property type="protein sequence ID" value="MCI98125.1"/>
    <property type="molecule type" value="Genomic_DNA"/>
</dbReference>
<dbReference type="AlphaFoldDB" id="A0A392WKC7"/>
<feature type="non-terminal residue" evidence="1">
    <location>
        <position position="1"/>
    </location>
</feature>
<sequence>HIHFQWNPGDHQQFSPYCQPLSIHAPGE</sequence>
<protein>
    <submittedName>
        <fullName evidence="1">Uncharacterized protein</fullName>
    </submittedName>
</protein>
<accession>A0A392WKC7</accession>
<name>A0A392WKC7_9FABA</name>
<evidence type="ECO:0000313" key="2">
    <source>
        <dbReference type="Proteomes" id="UP000265520"/>
    </source>
</evidence>
<comment type="caution">
    <text evidence="1">The sequence shown here is derived from an EMBL/GenBank/DDBJ whole genome shotgun (WGS) entry which is preliminary data.</text>
</comment>
<organism evidence="1 2">
    <name type="scientific">Trifolium medium</name>
    <dbReference type="NCBI Taxonomy" id="97028"/>
    <lineage>
        <taxon>Eukaryota</taxon>
        <taxon>Viridiplantae</taxon>
        <taxon>Streptophyta</taxon>
        <taxon>Embryophyta</taxon>
        <taxon>Tracheophyta</taxon>
        <taxon>Spermatophyta</taxon>
        <taxon>Magnoliopsida</taxon>
        <taxon>eudicotyledons</taxon>
        <taxon>Gunneridae</taxon>
        <taxon>Pentapetalae</taxon>
        <taxon>rosids</taxon>
        <taxon>fabids</taxon>
        <taxon>Fabales</taxon>
        <taxon>Fabaceae</taxon>
        <taxon>Papilionoideae</taxon>
        <taxon>50 kb inversion clade</taxon>
        <taxon>NPAAA clade</taxon>
        <taxon>Hologalegina</taxon>
        <taxon>IRL clade</taxon>
        <taxon>Trifolieae</taxon>
        <taxon>Trifolium</taxon>
    </lineage>
</organism>
<dbReference type="Proteomes" id="UP000265520">
    <property type="component" value="Unassembled WGS sequence"/>
</dbReference>
<keyword evidence="2" id="KW-1185">Reference proteome</keyword>
<proteinExistence type="predicted"/>
<reference evidence="1 2" key="1">
    <citation type="journal article" date="2018" name="Front. Plant Sci.">
        <title>Red Clover (Trifolium pratense) and Zigzag Clover (T. medium) - A Picture of Genomic Similarities and Differences.</title>
        <authorList>
            <person name="Dluhosova J."/>
            <person name="Istvanek J."/>
            <person name="Nedelnik J."/>
            <person name="Repkova J."/>
        </authorList>
    </citation>
    <scope>NUCLEOTIDE SEQUENCE [LARGE SCALE GENOMIC DNA]</scope>
    <source>
        <strain evidence="2">cv. 10/8</strain>
        <tissue evidence="1">Leaf</tissue>
    </source>
</reference>
<evidence type="ECO:0000313" key="1">
    <source>
        <dbReference type="EMBL" id="MCI98125.1"/>
    </source>
</evidence>